<evidence type="ECO:0000313" key="2">
    <source>
        <dbReference type="EMBL" id="MBW86270.1"/>
    </source>
</evidence>
<organism evidence="2">
    <name type="scientific">Rhizophora mucronata</name>
    <name type="common">Asiatic mangrove</name>
    <dbReference type="NCBI Taxonomy" id="61149"/>
    <lineage>
        <taxon>Eukaryota</taxon>
        <taxon>Viridiplantae</taxon>
        <taxon>Streptophyta</taxon>
        <taxon>Embryophyta</taxon>
        <taxon>Tracheophyta</taxon>
        <taxon>Spermatophyta</taxon>
        <taxon>Magnoliopsida</taxon>
        <taxon>eudicotyledons</taxon>
        <taxon>Gunneridae</taxon>
        <taxon>Pentapetalae</taxon>
        <taxon>rosids</taxon>
        <taxon>fabids</taxon>
        <taxon>Malpighiales</taxon>
        <taxon>Rhizophoraceae</taxon>
        <taxon>Rhizophora</taxon>
    </lineage>
</organism>
<dbReference type="EMBL" id="GGEC01005787">
    <property type="protein sequence ID" value="MBW86270.1"/>
    <property type="molecule type" value="Transcribed_RNA"/>
</dbReference>
<dbReference type="AlphaFoldDB" id="A0A2P2IYJ2"/>
<evidence type="ECO:0000256" key="1">
    <source>
        <dbReference type="SAM" id="Phobius"/>
    </source>
</evidence>
<accession>A0A2P2IYJ2</accession>
<keyword evidence="1" id="KW-0472">Membrane</keyword>
<feature type="transmembrane region" description="Helical" evidence="1">
    <location>
        <begin position="6"/>
        <end position="30"/>
    </location>
</feature>
<protein>
    <submittedName>
        <fullName evidence="2">Uncharacterized protein</fullName>
    </submittedName>
</protein>
<name>A0A2P2IYJ2_RHIMU</name>
<keyword evidence="1" id="KW-1133">Transmembrane helix</keyword>
<proteinExistence type="predicted"/>
<reference evidence="2" key="1">
    <citation type="submission" date="2018-02" db="EMBL/GenBank/DDBJ databases">
        <title>Rhizophora mucronata_Transcriptome.</title>
        <authorList>
            <person name="Meera S.P."/>
            <person name="Sreeshan A."/>
            <person name="Augustine A."/>
        </authorList>
    </citation>
    <scope>NUCLEOTIDE SEQUENCE</scope>
    <source>
        <tissue evidence="2">Leaf</tissue>
    </source>
</reference>
<sequence length="32" mass="3156">MDHITGGVMALRMVVGAGAGAGAVLCLIVICR</sequence>
<keyword evidence="1" id="KW-0812">Transmembrane</keyword>